<keyword evidence="9" id="KW-1185">Reference proteome</keyword>
<feature type="transmembrane region" description="Helical" evidence="6">
    <location>
        <begin position="69"/>
        <end position="88"/>
    </location>
</feature>
<feature type="transmembrane region" description="Helical" evidence="6">
    <location>
        <begin position="94"/>
        <end position="115"/>
    </location>
</feature>
<dbReference type="PANTHER" id="PTHR43124:SF3">
    <property type="entry name" value="CHLORAMPHENICOL EFFLUX PUMP RV0191"/>
    <property type="match status" value="1"/>
</dbReference>
<evidence type="ECO:0000256" key="3">
    <source>
        <dbReference type="ARBA" id="ARBA00022692"/>
    </source>
</evidence>
<feature type="transmembrane region" description="Helical" evidence="6">
    <location>
        <begin position="274"/>
        <end position="295"/>
    </location>
</feature>
<dbReference type="InterPro" id="IPR036259">
    <property type="entry name" value="MFS_trans_sf"/>
</dbReference>
<dbReference type="AlphaFoldDB" id="A0A916N9A9"/>
<feature type="transmembrane region" description="Helical" evidence="6">
    <location>
        <begin position="360"/>
        <end position="381"/>
    </location>
</feature>
<evidence type="ECO:0000256" key="2">
    <source>
        <dbReference type="ARBA" id="ARBA00022475"/>
    </source>
</evidence>
<keyword evidence="4 6" id="KW-1133">Transmembrane helix</keyword>
<comment type="caution">
    <text evidence="8">The sequence shown here is derived from an EMBL/GenBank/DDBJ whole genome shotgun (WGS) entry which is preliminary data.</text>
</comment>
<dbReference type="GO" id="GO:0005886">
    <property type="term" value="C:plasma membrane"/>
    <property type="evidence" value="ECO:0007669"/>
    <property type="project" value="UniProtKB-SubCell"/>
</dbReference>
<dbReference type="Gene3D" id="1.20.1720.10">
    <property type="entry name" value="Multidrug resistance protein D"/>
    <property type="match status" value="1"/>
</dbReference>
<accession>A0A916N9A9</accession>
<dbReference type="PANTHER" id="PTHR43124">
    <property type="entry name" value="PURINE EFFLUX PUMP PBUE"/>
    <property type="match status" value="1"/>
</dbReference>
<evidence type="ECO:0000256" key="1">
    <source>
        <dbReference type="ARBA" id="ARBA00004651"/>
    </source>
</evidence>
<keyword evidence="3 6" id="KW-0812">Transmembrane</keyword>
<feature type="transmembrane region" description="Helical" evidence="6">
    <location>
        <begin position="157"/>
        <end position="177"/>
    </location>
</feature>
<proteinExistence type="predicted"/>
<organism evidence="8 9">
    <name type="scientific">Georgfuchsia toluolica</name>
    <dbReference type="NCBI Taxonomy" id="424218"/>
    <lineage>
        <taxon>Bacteria</taxon>
        <taxon>Pseudomonadati</taxon>
        <taxon>Pseudomonadota</taxon>
        <taxon>Betaproteobacteria</taxon>
        <taxon>Nitrosomonadales</taxon>
        <taxon>Sterolibacteriaceae</taxon>
        <taxon>Georgfuchsia</taxon>
    </lineage>
</organism>
<evidence type="ECO:0000313" key="8">
    <source>
        <dbReference type="EMBL" id="CAG4883675.1"/>
    </source>
</evidence>
<feature type="transmembrane region" description="Helical" evidence="6">
    <location>
        <begin position="41"/>
        <end position="60"/>
    </location>
</feature>
<dbReference type="InterPro" id="IPR050189">
    <property type="entry name" value="MFS_Efflux_Transporters"/>
</dbReference>
<comment type="subcellular location">
    <subcellularLocation>
        <location evidence="1">Cell membrane</location>
        <topology evidence="1">Multi-pass membrane protein</topology>
    </subcellularLocation>
</comment>
<dbReference type="EMBL" id="CAJQUM010000001">
    <property type="protein sequence ID" value="CAG4883675.1"/>
    <property type="molecule type" value="Genomic_DNA"/>
</dbReference>
<name>A0A916N9A9_9PROT</name>
<dbReference type="InterPro" id="IPR020846">
    <property type="entry name" value="MFS_dom"/>
</dbReference>
<dbReference type="Proteomes" id="UP000742786">
    <property type="component" value="Unassembled WGS sequence"/>
</dbReference>
<evidence type="ECO:0000256" key="6">
    <source>
        <dbReference type="SAM" id="Phobius"/>
    </source>
</evidence>
<evidence type="ECO:0000313" key="9">
    <source>
        <dbReference type="Proteomes" id="UP000742786"/>
    </source>
</evidence>
<sequence length="394" mass="42138">MVLVLLLSVMGLLNSFGSDMLLPALPQIGSNLSASPWETQQVVSLFFLTCALMSLWHGALADAWGRRRVIIGALLVLMLAALASAYCSDIRQLWILRAIQGMAAAAGMVVSRAIVRDRHDGLAVQHLLSRISLLQTIAFVLVPILGASITVAWGWRALFLTFAGICLVIIVIYWRWLPETLSGARRQPLRPMALVRSYLGVLGSASFMRLTAAHVANWVSMVAYVVAAPVLVMRHLGLDATHIYLVFGPLALGMVFGFWLFARIAGRHGPEGTLMLAYGILGVGTLLNVGLAMALPPGLIHFLPLFVYAIGMYIAVPLLLGLGLEPMGNRAGVASSCQMFLQHGTSALVAGLLVPLLCDSLAHLALGVACLTAAGTISLLWERQAIRHAVTAPA</sequence>
<feature type="transmembrane region" description="Helical" evidence="6">
    <location>
        <begin position="127"/>
        <end position="151"/>
    </location>
</feature>
<evidence type="ECO:0000259" key="7">
    <source>
        <dbReference type="PROSITE" id="PS50850"/>
    </source>
</evidence>
<dbReference type="PROSITE" id="PS50850">
    <property type="entry name" value="MFS"/>
    <property type="match status" value="1"/>
</dbReference>
<dbReference type="Pfam" id="PF07690">
    <property type="entry name" value="MFS_1"/>
    <property type="match status" value="1"/>
</dbReference>
<feature type="transmembrane region" description="Helical" evidence="6">
    <location>
        <begin position="301"/>
        <end position="324"/>
    </location>
</feature>
<reference evidence="8" key="1">
    <citation type="submission" date="2021-04" db="EMBL/GenBank/DDBJ databases">
        <authorList>
            <person name="Hornung B."/>
        </authorList>
    </citation>
    <scope>NUCLEOTIDE SEQUENCE</scope>
    <source>
        <strain evidence="8">G5G6</strain>
    </source>
</reference>
<keyword evidence="2" id="KW-1003">Cell membrane</keyword>
<keyword evidence="5 6" id="KW-0472">Membrane</keyword>
<feature type="transmembrane region" description="Helical" evidence="6">
    <location>
        <begin position="243"/>
        <end position="262"/>
    </location>
</feature>
<evidence type="ECO:0000256" key="4">
    <source>
        <dbReference type="ARBA" id="ARBA00022989"/>
    </source>
</evidence>
<feature type="transmembrane region" description="Helical" evidence="6">
    <location>
        <begin position="331"/>
        <end position="354"/>
    </location>
</feature>
<feature type="transmembrane region" description="Helical" evidence="6">
    <location>
        <begin position="198"/>
        <end position="231"/>
    </location>
</feature>
<dbReference type="GO" id="GO:0022857">
    <property type="term" value="F:transmembrane transporter activity"/>
    <property type="evidence" value="ECO:0007669"/>
    <property type="project" value="InterPro"/>
</dbReference>
<feature type="domain" description="Major facilitator superfamily (MFS) profile" evidence="7">
    <location>
        <begin position="3"/>
        <end position="385"/>
    </location>
</feature>
<evidence type="ECO:0000256" key="5">
    <source>
        <dbReference type="ARBA" id="ARBA00023136"/>
    </source>
</evidence>
<protein>
    <recommendedName>
        <fullName evidence="7">Major facilitator superfamily (MFS) profile domain-containing protein</fullName>
    </recommendedName>
</protein>
<gene>
    <name evidence="8" type="ORF">GTOL_11558</name>
</gene>
<dbReference type="SUPFAM" id="SSF103473">
    <property type="entry name" value="MFS general substrate transporter"/>
    <property type="match status" value="1"/>
</dbReference>
<dbReference type="InterPro" id="IPR011701">
    <property type="entry name" value="MFS"/>
</dbReference>